<evidence type="ECO:0000313" key="2">
    <source>
        <dbReference type="EMBL" id="KAK5970733.1"/>
    </source>
</evidence>
<gene>
    <name evidence="2" type="ORF">GCK32_019345</name>
</gene>
<feature type="chain" id="PRO_5042854792" evidence="1">
    <location>
        <begin position="19"/>
        <end position="147"/>
    </location>
</feature>
<keyword evidence="3" id="KW-1185">Reference proteome</keyword>
<comment type="caution">
    <text evidence="2">The sequence shown here is derived from an EMBL/GenBank/DDBJ whole genome shotgun (WGS) entry which is preliminary data.</text>
</comment>
<reference evidence="2 3" key="1">
    <citation type="submission" date="2019-10" db="EMBL/GenBank/DDBJ databases">
        <title>Assembly and Annotation for the nematode Trichostrongylus colubriformis.</title>
        <authorList>
            <person name="Martin J."/>
        </authorList>
    </citation>
    <scope>NUCLEOTIDE SEQUENCE [LARGE SCALE GENOMIC DNA]</scope>
    <source>
        <strain evidence="2">G859</strain>
        <tissue evidence="2">Whole worm</tissue>
    </source>
</reference>
<protein>
    <submittedName>
        <fullName evidence="2">Uncharacterized protein</fullName>
    </submittedName>
</protein>
<dbReference type="Proteomes" id="UP001331761">
    <property type="component" value="Unassembled WGS sequence"/>
</dbReference>
<accession>A0AAN8FV01</accession>
<proteinExistence type="predicted"/>
<evidence type="ECO:0000256" key="1">
    <source>
        <dbReference type="SAM" id="SignalP"/>
    </source>
</evidence>
<sequence>MKLIVIAILVGIVLSTSSFTNNSSVERITQEITDPPLKSILRKTGATNTTREKSDLRVRFNSTCKWSGITMRQFKDITSSSVRMFLQETIKGISDTDCTLYYQVDNIDGEWPFFLFRIDLQVGCPGIRDLQYIEPILSDCSEKVFRD</sequence>
<evidence type="ECO:0000313" key="3">
    <source>
        <dbReference type="Proteomes" id="UP001331761"/>
    </source>
</evidence>
<organism evidence="2 3">
    <name type="scientific">Trichostrongylus colubriformis</name>
    <name type="common">Black scour worm</name>
    <dbReference type="NCBI Taxonomy" id="6319"/>
    <lineage>
        <taxon>Eukaryota</taxon>
        <taxon>Metazoa</taxon>
        <taxon>Ecdysozoa</taxon>
        <taxon>Nematoda</taxon>
        <taxon>Chromadorea</taxon>
        <taxon>Rhabditida</taxon>
        <taxon>Rhabditina</taxon>
        <taxon>Rhabditomorpha</taxon>
        <taxon>Strongyloidea</taxon>
        <taxon>Trichostrongylidae</taxon>
        <taxon>Trichostrongylus</taxon>
    </lineage>
</organism>
<keyword evidence="1" id="KW-0732">Signal</keyword>
<feature type="signal peptide" evidence="1">
    <location>
        <begin position="1"/>
        <end position="18"/>
    </location>
</feature>
<dbReference type="EMBL" id="WIXE01018658">
    <property type="protein sequence ID" value="KAK5970733.1"/>
    <property type="molecule type" value="Genomic_DNA"/>
</dbReference>
<name>A0AAN8FV01_TRICO</name>
<dbReference type="AlphaFoldDB" id="A0AAN8FV01"/>